<protein>
    <submittedName>
        <fullName evidence="1">Addiction module protein</fullName>
    </submittedName>
</protein>
<reference evidence="1 2" key="1">
    <citation type="submission" date="2024-09" db="EMBL/GenBank/DDBJ databases">
        <title>Novel species of the genus Pelomonas and Roseateles isolated from streams.</title>
        <authorList>
            <person name="Lu H."/>
        </authorList>
    </citation>
    <scope>NUCLEOTIDE SEQUENCE [LARGE SCALE GENOMIC DNA]</scope>
    <source>
        <strain evidence="1 2">DC23W</strain>
    </source>
</reference>
<dbReference type="Pfam" id="PF09720">
    <property type="entry name" value="Unstab_antitox"/>
    <property type="match status" value="1"/>
</dbReference>
<dbReference type="RefSeq" id="WP_394472328.1">
    <property type="nucleotide sequence ID" value="NZ_JBIGHY010000008.1"/>
</dbReference>
<evidence type="ECO:0000313" key="1">
    <source>
        <dbReference type="EMBL" id="MFG6416264.1"/>
    </source>
</evidence>
<dbReference type="NCBIfam" id="TIGR02574">
    <property type="entry name" value="stabl_TIGR02574"/>
    <property type="match status" value="1"/>
</dbReference>
<gene>
    <name evidence="1" type="ORF">ACG02S_20415</name>
</gene>
<name>A0ABW7ERY9_9BURK</name>
<dbReference type="EMBL" id="JBIGHY010000008">
    <property type="protein sequence ID" value="MFG6416264.1"/>
    <property type="molecule type" value="Genomic_DNA"/>
</dbReference>
<proteinExistence type="predicted"/>
<dbReference type="Proteomes" id="UP001606300">
    <property type="component" value="Unassembled WGS sequence"/>
</dbReference>
<keyword evidence="2" id="KW-1185">Reference proteome</keyword>
<dbReference type="InterPro" id="IPR013406">
    <property type="entry name" value="CHP02574_addiction_mod"/>
</dbReference>
<sequence>MSTAVDPTEVAALQRIEADALRLSPDERAALAERLWASVESSDAPDPAWEAEIRRRMQEVDSGAVHCRPWDDVMAELRAKHQG</sequence>
<evidence type="ECO:0000313" key="2">
    <source>
        <dbReference type="Proteomes" id="UP001606300"/>
    </source>
</evidence>
<organism evidence="1 2">
    <name type="scientific">Pelomonas dachongensis</name>
    <dbReference type="NCBI Taxonomy" id="3299029"/>
    <lineage>
        <taxon>Bacteria</taxon>
        <taxon>Pseudomonadati</taxon>
        <taxon>Pseudomonadota</taxon>
        <taxon>Betaproteobacteria</taxon>
        <taxon>Burkholderiales</taxon>
        <taxon>Sphaerotilaceae</taxon>
        <taxon>Roseateles</taxon>
    </lineage>
</organism>
<accession>A0ABW7ERY9</accession>
<comment type="caution">
    <text evidence="1">The sequence shown here is derived from an EMBL/GenBank/DDBJ whole genome shotgun (WGS) entry which is preliminary data.</text>
</comment>